<protein>
    <submittedName>
        <fullName evidence="1">Uncharacterized protein</fullName>
    </submittedName>
</protein>
<organism evidence="1 2">
    <name type="scientific">Phytophthora infestans</name>
    <name type="common">Potato late blight agent</name>
    <name type="synonym">Botrytis infestans</name>
    <dbReference type="NCBI Taxonomy" id="4787"/>
    <lineage>
        <taxon>Eukaryota</taxon>
        <taxon>Sar</taxon>
        <taxon>Stramenopiles</taxon>
        <taxon>Oomycota</taxon>
        <taxon>Peronosporomycetes</taxon>
        <taxon>Peronosporales</taxon>
        <taxon>Peronosporaceae</taxon>
        <taxon>Phytophthora</taxon>
    </lineage>
</organism>
<proteinExistence type="predicted"/>
<reference evidence="1" key="1">
    <citation type="submission" date="2020-03" db="EMBL/GenBank/DDBJ databases">
        <title>Hybrid Assembly of Korean Phytophthora infestans isolates.</title>
        <authorList>
            <person name="Prokchorchik M."/>
            <person name="Lee Y."/>
            <person name="Seo J."/>
            <person name="Cho J.-H."/>
            <person name="Park Y.-E."/>
            <person name="Jang D.-C."/>
            <person name="Im J.-S."/>
            <person name="Choi J.-G."/>
            <person name="Park H.-J."/>
            <person name="Lee G.-B."/>
            <person name="Lee Y.-G."/>
            <person name="Hong S.-Y."/>
            <person name="Cho K."/>
            <person name="Sohn K.H."/>
        </authorList>
    </citation>
    <scope>NUCLEOTIDE SEQUENCE</scope>
    <source>
        <strain evidence="1">KR_2_A2</strain>
    </source>
</reference>
<name>A0A8S9TY12_PHYIN</name>
<dbReference type="Proteomes" id="UP000704712">
    <property type="component" value="Unassembled WGS sequence"/>
</dbReference>
<sequence>MPACRTCFSHLYRSPFLSALLSERGRVIAAWNPVAATHVDDSGFPRHKRSGKYAQARFNKLAQRKRDANTKVMVASRVAEETTEVDTIIDTAKRKRDDDEEASRNVCCLAMKRICEERTPPRKRKEEK</sequence>
<evidence type="ECO:0000313" key="2">
    <source>
        <dbReference type="Proteomes" id="UP000704712"/>
    </source>
</evidence>
<comment type="caution">
    <text evidence="1">The sequence shown here is derived from an EMBL/GenBank/DDBJ whole genome shotgun (WGS) entry which is preliminary data.</text>
</comment>
<dbReference type="AlphaFoldDB" id="A0A8S9TY12"/>
<dbReference type="EMBL" id="JAACNO010002550">
    <property type="protein sequence ID" value="KAF4132422.1"/>
    <property type="molecule type" value="Genomic_DNA"/>
</dbReference>
<evidence type="ECO:0000313" key="1">
    <source>
        <dbReference type="EMBL" id="KAF4132422.1"/>
    </source>
</evidence>
<accession>A0A8S9TY12</accession>
<gene>
    <name evidence="1" type="ORF">GN958_ATG18392</name>
</gene>